<feature type="compositionally biased region" description="Basic and acidic residues" evidence="1">
    <location>
        <begin position="197"/>
        <end position="219"/>
    </location>
</feature>
<comment type="caution">
    <text evidence="3">The sequence shown here is derived from an EMBL/GenBank/DDBJ whole genome shotgun (WGS) entry which is preliminary data.</text>
</comment>
<dbReference type="InterPro" id="IPR006578">
    <property type="entry name" value="MADF-dom"/>
</dbReference>
<reference evidence="3" key="1">
    <citation type="submission" date="2023-03" db="EMBL/GenBank/DDBJ databases">
        <title>Chromosome-level genomes of two armyworms, Mythimna separata and Mythimna loreyi, provide insights into the biosynthesis and reception of sex pheromones.</title>
        <authorList>
            <person name="Zhao H."/>
        </authorList>
    </citation>
    <scope>NUCLEOTIDE SEQUENCE</scope>
    <source>
        <strain evidence="3">BeijingLab</strain>
        <tissue evidence="3">Pupa</tissue>
    </source>
</reference>
<dbReference type="PANTHER" id="PTHR12243:SF67">
    <property type="entry name" value="COREPRESSOR OF PANGOLIN, ISOFORM A-RELATED"/>
    <property type="match status" value="1"/>
</dbReference>
<feature type="compositionally biased region" description="Polar residues" evidence="1">
    <location>
        <begin position="140"/>
        <end position="151"/>
    </location>
</feature>
<dbReference type="PROSITE" id="PS51029">
    <property type="entry name" value="MADF"/>
    <property type="match status" value="1"/>
</dbReference>
<proteinExistence type="predicted"/>
<dbReference type="InterPro" id="IPR039353">
    <property type="entry name" value="TF_Adf1"/>
</dbReference>
<evidence type="ECO:0000313" key="4">
    <source>
        <dbReference type="Proteomes" id="UP001231518"/>
    </source>
</evidence>
<evidence type="ECO:0000259" key="2">
    <source>
        <dbReference type="PROSITE" id="PS51029"/>
    </source>
</evidence>
<gene>
    <name evidence="3" type="ORF">PYW07_002442</name>
</gene>
<keyword evidence="4" id="KW-1185">Reference proteome</keyword>
<evidence type="ECO:0000256" key="1">
    <source>
        <dbReference type="SAM" id="MobiDB-lite"/>
    </source>
</evidence>
<dbReference type="Proteomes" id="UP001231518">
    <property type="component" value="Chromosome 12"/>
</dbReference>
<evidence type="ECO:0000313" key="3">
    <source>
        <dbReference type="EMBL" id="KAJ8721667.1"/>
    </source>
</evidence>
<dbReference type="PANTHER" id="PTHR12243">
    <property type="entry name" value="MADF DOMAIN TRANSCRIPTION FACTOR"/>
    <property type="match status" value="1"/>
</dbReference>
<feature type="region of interest" description="Disordered" evidence="1">
    <location>
        <begin position="121"/>
        <end position="219"/>
    </location>
</feature>
<sequence length="262" mass="29975">MGETPFDLATKKQLITLVEKKPVLYDPNMAESTKYDEKVMIWAEIGKKLNLTGEICKKEWIKLKRTYDYSKISYSKRLSANSELFPLMKFLDIRKQQYPSSSGNQQQNDVCQQQRIENNVESGYNKGFRPEAARTGAVGETSTGQQTASLQVNVNVGSNNHNDNPHRNLDNSPMPPPKPSPIKVVPKKKKLSTQGERTNEKQDTQEEKQEYKKENKSENELDLFCRQIRAGLEELPRALQLEAQKELFNKLTEIKAKALQTL</sequence>
<name>A0AAD7YMA4_MYTSE</name>
<dbReference type="EMBL" id="JARGEI010000013">
    <property type="protein sequence ID" value="KAJ8721667.1"/>
    <property type="molecule type" value="Genomic_DNA"/>
</dbReference>
<dbReference type="SMART" id="SM00595">
    <property type="entry name" value="MADF"/>
    <property type="match status" value="1"/>
</dbReference>
<feature type="compositionally biased region" description="Low complexity" evidence="1">
    <location>
        <begin position="152"/>
        <end position="162"/>
    </location>
</feature>
<accession>A0AAD7YMA4</accession>
<organism evidence="3 4">
    <name type="scientific">Mythimna separata</name>
    <name type="common">Oriental armyworm</name>
    <name type="synonym">Pseudaletia separata</name>
    <dbReference type="NCBI Taxonomy" id="271217"/>
    <lineage>
        <taxon>Eukaryota</taxon>
        <taxon>Metazoa</taxon>
        <taxon>Ecdysozoa</taxon>
        <taxon>Arthropoda</taxon>
        <taxon>Hexapoda</taxon>
        <taxon>Insecta</taxon>
        <taxon>Pterygota</taxon>
        <taxon>Neoptera</taxon>
        <taxon>Endopterygota</taxon>
        <taxon>Lepidoptera</taxon>
        <taxon>Glossata</taxon>
        <taxon>Ditrysia</taxon>
        <taxon>Noctuoidea</taxon>
        <taxon>Noctuidae</taxon>
        <taxon>Noctuinae</taxon>
        <taxon>Hadenini</taxon>
        <taxon>Mythimna</taxon>
    </lineage>
</organism>
<dbReference type="Pfam" id="PF10545">
    <property type="entry name" value="MADF_DNA_bdg"/>
    <property type="match status" value="1"/>
</dbReference>
<protein>
    <recommendedName>
        <fullName evidence="2">MADF domain-containing protein</fullName>
    </recommendedName>
</protein>
<feature type="domain" description="MADF" evidence="2">
    <location>
        <begin position="13"/>
        <end position="96"/>
    </location>
</feature>
<dbReference type="AlphaFoldDB" id="A0AAD7YMA4"/>